<dbReference type="eggNOG" id="ENOG502TC8D">
    <property type="taxonomic scope" value="Eukaryota"/>
</dbReference>
<keyword evidence="3" id="KW-1185">Reference proteome</keyword>
<gene>
    <name evidence="2" type="primary">Dwil\GK13505</name>
    <name evidence="2" type="ORF">Dwil_GK13505</name>
</gene>
<dbReference type="InParanoid" id="B4NIP2"/>
<dbReference type="Proteomes" id="UP000007798">
    <property type="component" value="Unassembled WGS sequence"/>
</dbReference>
<accession>B4NIP2</accession>
<evidence type="ECO:0000313" key="2">
    <source>
        <dbReference type="EMBL" id="EDW83756.2"/>
    </source>
</evidence>
<dbReference type="OrthoDB" id="8048686at2759"/>
<evidence type="ECO:0000313" key="3">
    <source>
        <dbReference type="Proteomes" id="UP000007798"/>
    </source>
</evidence>
<evidence type="ECO:0000256" key="1">
    <source>
        <dbReference type="SAM" id="MobiDB-lite"/>
    </source>
</evidence>
<feature type="region of interest" description="Disordered" evidence="1">
    <location>
        <begin position="21"/>
        <end position="67"/>
    </location>
</feature>
<proteinExistence type="predicted"/>
<dbReference type="AlphaFoldDB" id="B4NIP2"/>
<dbReference type="HOGENOM" id="CLU_088715_0_0_1"/>
<name>B4NIP2_DROWI</name>
<organism evidence="2 3">
    <name type="scientific">Drosophila willistoni</name>
    <name type="common">Fruit fly</name>
    <dbReference type="NCBI Taxonomy" id="7260"/>
    <lineage>
        <taxon>Eukaryota</taxon>
        <taxon>Metazoa</taxon>
        <taxon>Ecdysozoa</taxon>
        <taxon>Arthropoda</taxon>
        <taxon>Hexapoda</taxon>
        <taxon>Insecta</taxon>
        <taxon>Pterygota</taxon>
        <taxon>Neoptera</taxon>
        <taxon>Endopterygota</taxon>
        <taxon>Diptera</taxon>
        <taxon>Brachycera</taxon>
        <taxon>Muscomorpha</taxon>
        <taxon>Ephydroidea</taxon>
        <taxon>Drosophilidae</taxon>
        <taxon>Drosophila</taxon>
        <taxon>Sophophora</taxon>
    </lineage>
</organism>
<feature type="region of interest" description="Disordered" evidence="1">
    <location>
        <begin position="237"/>
        <end position="256"/>
    </location>
</feature>
<dbReference type="EMBL" id="CH964272">
    <property type="protein sequence ID" value="EDW83756.2"/>
    <property type="molecule type" value="Genomic_DNA"/>
</dbReference>
<sequence>MNNDEEQLQLSSNNNIAIDSLYDDICPGSQQSQQSLSMPLESTSESEMMPPEISPTAAEADSENAPVAEEKPIRVRDMINLYNFATKKNQELAQAKSIYFSSNNIGVKNDLEQQECCDSICCNMETMDEQAKMAMSSGRFNSATGNFRVTTTDGKTSLRQSIDAGGCDGLNGSGGAVEKSYQSKTTIRRTDQGVRIIIDIFFDKKDADIEIVGSRVETDIPESRILADFQQHSLAMQQKQQEDEQKLHHPINIVQD</sequence>
<protein>
    <submittedName>
        <fullName evidence="2">Uncharacterized protein</fullName>
    </submittedName>
</protein>
<reference evidence="2 3" key="1">
    <citation type="journal article" date="2007" name="Nature">
        <title>Evolution of genes and genomes on the Drosophila phylogeny.</title>
        <authorList>
            <consortium name="Drosophila 12 Genomes Consortium"/>
            <person name="Clark A.G."/>
            <person name="Eisen M.B."/>
            <person name="Smith D.R."/>
            <person name="Bergman C.M."/>
            <person name="Oliver B."/>
            <person name="Markow T.A."/>
            <person name="Kaufman T.C."/>
            <person name="Kellis M."/>
            <person name="Gelbart W."/>
            <person name="Iyer V.N."/>
            <person name="Pollard D.A."/>
            <person name="Sackton T.B."/>
            <person name="Larracuente A.M."/>
            <person name="Singh N.D."/>
            <person name="Abad J.P."/>
            <person name="Abt D.N."/>
            <person name="Adryan B."/>
            <person name="Aguade M."/>
            <person name="Akashi H."/>
            <person name="Anderson W.W."/>
            <person name="Aquadro C.F."/>
            <person name="Ardell D.H."/>
            <person name="Arguello R."/>
            <person name="Artieri C.G."/>
            <person name="Barbash D.A."/>
            <person name="Barker D."/>
            <person name="Barsanti P."/>
            <person name="Batterham P."/>
            <person name="Batzoglou S."/>
            <person name="Begun D."/>
            <person name="Bhutkar A."/>
            <person name="Blanco E."/>
            <person name="Bosak S.A."/>
            <person name="Bradley R.K."/>
            <person name="Brand A.D."/>
            <person name="Brent M.R."/>
            <person name="Brooks A.N."/>
            <person name="Brown R.H."/>
            <person name="Butlin R.K."/>
            <person name="Caggese C."/>
            <person name="Calvi B.R."/>
            <person name="Bernardo de Carvalho A."/>
            <person name="Caspi A."/>
            <person name="Castrezana S."/>
            <person name="Celniker S.E."/>
            <person name="Chang J.L."/>
            <person name="Chapple C."/>
            <person name="Chatterji S."/>
            <person name="Chinwalla A."/>
            <person name="Civetta A."/>
            <person name="Clifton S.W."/>
            <person name="Comeron J.M."/>
            <person name="Costello J.C."/>
            <person name="Coyne J.A."/>
            <person name="Daub J."/>
            <person name="David R.G."/>
            <person name="Delcher A.L."/>
            <person name="Delehaunty K."/>
            <person name="Do C.B."/>
            <person name="Ebling H."/>
            <person name="Edwards K."/>
            <person name="Eickbush T."/>
            <person name="Evans J.D."/>
            <person name="Filipski A."/>
            <person name="Findeiss S."/>
            <person name="Freyhult E."/>
            <person name="Fulton L."/>
            <person name="Fulton R."/>
            <person name="Garcia A.C."/>
            <person name="Gardiner A."/>
            <person name="Garfield D.A."/>
            <person name="Garvin B.E."/>
            <person name="Gibson G."/>
            <person name="Gilbert D."/>
            <person name="Gnerre S."/>
            <person name="Godfrey J."/>
            <person name="Good R."/>
            <person name="Gotea V."/>
            <person name="Gravely B."/>
            <person name="Greenberg A.J."/>
            <person name="Griffiths-Jones S."/>
            <person name="Gross S."/>
            <person name="Guigo R."/>
            <person name="Gustafson E.A."/>
            <person name="Haerty W."/>
            <person name="Hahn M.W."/>
            <person name="Halligan D.L."/>
            <person name="Halpern A.L."/>
            <person name="Halter G.M."/>
            <person name="Han M.V."/>
            <person name="Heger A."/>
            <person name="Hillier L."/>
            <person name="Hinrichs A.S."/>
            <person name="Holmes I."/>
            <person name="Hoskins R.A."/>
            <person name="Hubisz M.J."/>
            <person name="Hultmark D."/>
            <person name="Huntley M.A."/>
            <person name="Jaffe D.B."/>
            <person name="Jagadeeshan S."/>
            <person name="Jeck W.R."/>
            <person name="Johnson J."/>
            <person name="Jones C.D."/>
            <person name="Jordan W.C."/>
            <person name="Karpen G.H."/>
            <person name="Kataoka E."/>
            <person name="Keightley P.D."/>
            <person name="Kheradpour P."/>
            <person name="Kirkness E.F."/>
            <person name="Koerich L.B."/>
            <person name="Kristiansen K."/>
            <person name="Kudrna D."/>
            <person name="Kulathinal R.J."/>
            <person name="Kumar S."/>
            <person name="Kwok R."/>
            <person name="Lander E."/>
            <person name="Langley C.H."/>
            <person name="Lapoint R."/>
            <person name="Lazzaro B.P."/>
            <person name="Lee S.J."/>
            <person name="Levesque L."/>
            <person name="Li R."/>
            <person name="Lin C.F."/>
            <person name="Lin M.F."/>
            <person name="Lindblad-Toh K."/>
            <person name="Llopart A."/>
            <person name="Long M."/>
            <person name="Low L."/>
            <person name="Lozovsky E."/>
            <person name="Lu J."/>
            <person name="Luo M."/>
            <person name="Machado C.A."/>
            <person name="Makalowski W."/>
            <person name="Marzo M."/>
            <person name="Matsuda M."/>
            <person name="Matzkin L."/>
            <person name="McAllister B."/>
            <person name="McBride C.S."/>
            <person name="McKernan B."/>
            <person name="McKernan K."/>
            <person name="Mendez-Lago M."/>
            <person name="Minx P."/>
            <person name="Mollenhauer M.U."/>
            <person name="Montooth K."/>
            <person name="Mount S.M."/>
            <person name="Mu X."/>
            <person name="Myers E."/>
            <person name="Negre B."/>
            <person name="Newfeld S."/>
            <person name="Nielsen R."/>
            <person name="Noor M.A."/>
            <person name="O'Grady P."/>
            <person name="Pachter L."/>
            <person name="Papaceit M."/>
            <person name="Parisi M.J."/>
            <person name="Parisi M."/>
            <person name="Parts L."/>
            <person name="Pedersen J.S."/>
            <person name="Pesole G."/>
            <person name="Phillippy A.M."/>
            <person name="Ponting C.P."/>
            <person name="Pop M."/>
            <person name="Porcelli D."/>
            <person name="Powell J.R."/>
            <person name="Prohaska S."/>
            <person name="Pruitt K."/>
            <person name="Puig M."/>
            <person name="Quesneville H."/>
            <person name="Ram K.R."/>
            <person name="Rand D."/>
            <person name="Rasmussen M.D."/>
            <person name="Reed L.K."/>
            <person name="Reenan R."/>
            <person name="Reily A."/>
            <person name="Remington K.A."/>
            <person name="Rieger T.T."/>
            <person name="Ritchie M.G."/>
            <person name="Robin C."/>
            <person name="Rogers Y.H."/>
            <person name="Rohde C."/>
            <person name="Rozas J."/>
            <person name="Rubenfield M.J."/>
            <person name="Ruiz A."/>
            <person name="Russo S."/>
            <person name="Salzberg S.L."/>
            <person name="Sanchez-Gracia A."/>
            <person name="Saranga D.J."/>
            <person name="Sato H."/>
            <person name="Schaeffer S.W."/>
            <person name="Schatz M.C."/>
            <person name="Schlenke T."/>
            <person name="Schwartz R."/>
            <person name="Segarra C."/>
            <person name="Singh R.S."/>
            <person name="Sirot L."/>
            <person name="Sirota M."/>
            <person name="Sisneros N.B."/>
            <person name="Smith C.D."/>
            <person name="Smith T.F."/>
            <person name="Spieth J."/>
            <person name="Stage D.E."/>
            <person name="Stark A."/>
            <person name="Stephan W."/>
            <person name="Strausberg R.L."/>
            <person name="Strempel S."/>
            <person name="Sturgill D."/>
            <person name="Sutton G."/>
            <person name="Sutton G.G."/>
            <person name="Tao W."/>
            <person name="Teichmann S."/>
            <person name="Tobari Y.N."/>
            <person name="Tomimura Y."/>
            <person name="Tsolas J.M."/>
            <person name="Valente V.L."/>
            <person name="Venter E."/>
            <person name="Venter J.C."/>
            <person name="Vicario S."/>
            <person name="Vieira F.G."/>
            <person name="Vilella A.J."/>
            <person name="Villasante A."/>
            <person name="Walenz B."/>
            <person name="Wang J."/>
            <person name="Wasserman M."/>
            <person name="Watts T."/>
            <person name="Wilson D."/>
            <person name="Wilson R.K."/>
            <person name="Wing R.A."/>
            <person name="Wolfner M.F."/>
            <person name="Wong A."/>
            <person name="Wong G.K."/>
            <person name="Wu C.I."/>
            <person name="Wu G."/>
            <person name="Yamamoto D."/>
            <person name="Yang H.P."/>
            <person name="Yang S.P."/>
            <person name="Yorke J.A."/>
            <person name="Yoshida K."/>
            <person name="Zdobnov E."/>
            <person name="Zhang P."/>
            <person name="Zhang Y."/>
            <person name="Zimin A.V."/>
            <person name="Baldwin J."/>
            <person name="Abdouelleil A."/>
            <person name="Abdulkadir J."/>
            <person name="Abebe A."/>
            <person name="Abera B."/>
            <person name="Abreu J."/>
            <person name="Acer S.C."/>
            <person name="Aftuck L."/>
            <person name="Alexander A."/>
            <person name="An P."/>
            <person name="Anderson E."/>
            <person name="Anderson S."/>
            <person name="Arachi H."/>
            <person name="Azer M."/>
            <person name="Bachantsang P."/>
            <person name="Barry A."/>
            <person name="Bayul T."/>
            <person name="Berlin A."/>
            <person name="Bessette D."/>
            <person name="Bloom T."/>
            <person name="Blye J."/>
            <person name="Boguslavskiy L."/>
            <person name="Bonnet C."/>
            <person name="Boukhgalter B."/>
            <person name="Bourzgui I."/>
            <person name="Brown A."/>
            <person name="Cahill P."/>
            <person name="Channer S."/>
            <person name="Cheshatsang Y."/>
            <person name="Chuda L."/>
            <person name="Citroen M."/>
            <person name="Collymore A."/>
            <person name="Cooke P."/>
            <person name="Costello M."/>
            <person name="D'Aco K."/>
            <person name="Daza R."/>
            <person name="De Haan G."/>
            <person name="DeGray S."/>
            <person name="DeMaso C."/>
            <person name="Dhargay N."/>
            <person name="Dooley K."/>
            <person name="Dooley E."/>
            <person name="Doricent M."/>
            <person name="Dorje P."/>
            <person name="Dorjee K."/>
            <person name="Dupes A."/>
            <person name="Elong R."/>
            <person name="Falk J."/>
            <person name="Farina A."/>
            <person name="Faro S."/>
            <person name="Ferguson D."/>
            <person name="Fisher S."/>
            <person name="Foley C.D."/>
            <person name="Franke A."/>
            <person name="Friedrich D."/>
            <person name="Gadbois L."/>
            <person name="Gearin G."/>
            <person name="Gearin C.R."/>
            <person name="Giannoukos G."/>
            <person name="Goode T."/>
            <person name="Graham J."/>
            <person name="Grandbois E."/>
            <person name="Grewal S."/>
            <person name="Gyaltsen K."/>
            <person name="Hafez N."/>
            <person name="Hagos B."/>
            <person name="Hall J."/>
            <person name="Henson C."/>
            <person name="Hollinger A."/>
            <person name="Honan T."/>
            <person name="Huard M.D."/>
            <person name="Hughes L."/>
            <person name="Hurhula B."/>
            <person name="Husby M.E."/>
            <person name="Kamat A."/>
            <person name="Kanga B."/>
            <person name="Kashin S."/>
            <person name="Khazanovich D."/>
            <person name="Kisner P."/>
            <person name="Lance K."/>
            <person name="Lara M."/>
            <person name="Lee W."/>
            <person name="Lennon N."/>
            <person name="Letendre F."/>
            <person name="LeVine R."/>
            <person name="Lipovsky A."/>
            <person name="Liu X."/>
            <person name="Liu J."/>
            <person name="Liu S."/>
            <person name="Lokyitsang T."/>
            <person name="Lokyitsang Y."/>
            <person name="Lubonja R."/>
            <person name="Lui A."/>
            <person name="MacDonald P."/>
            <person name="Magnisalis V."/>
            <person name="Maru K."/>
            <person name="Matthews C."/>
            <person name="McCusker W."/>
            <person name="McDonough S."/>
            <person name="Mehta T."/>
            <person name="Meldrim J."/>
            <person name="Meneus L."/>
            <person name="Mihai O."/>
            <person name="Mihalev A."/>
            <person name="Mihova T."/>
            <person name="Mittelman R."/>
            <person name="Mlenga V."/>
            <person name="Montmayeur A."/>
            <person name="Mulrain L."/>
            <person name="Navidi A."/>
            <person name="Naylor J."/>
            <person name="Negash T."/>
            <person name="Nguyen T."/>
            <person name="Nguyen N."/>
            <person name="Nicol R."/>
            <person name="Norbu C."/>
            <person name="Norbu N."/>
            <person name="Novod N."/>
            <person name="O'Neill B."/>
            <person name="Osman S."/>
            <person name="Markiewicz E."/>
            <person name="Oyono O.L."/>
            <person name="Patti C."/>
            <person name="Phunkhang P."/>
            <person name="Pierre F."/>
            <person name="Priest M."/>
            <person name="Raghuraman S."/>
            <person name="Rege F."/>
            <person name="Reyes R."/>
            <person name="Rise C."/>
            <person name="Rogov P."/>
            <person name="Ross K."/>
            <person name="Ryan E."/>
            <person name="Settipalli S."/>
            <person name="Shea T."/>
            <person name="Sherpa N."/>
            <person name="Shi L."/>
            <person name="Shih D."/>
            <person name="Sparrow T."/>
            <person name="Spaulding J."/>
            <person name="Stalker J."/>
            <person name="Stange-Thomann N."/>
            <person name="Stavropoulos S."/>
            <person name="Stone C."/>
            <person name="Strader C."/>
            <person name="Tesfaye S."/>
            <person name="Thomson T."/>
            <person name="Thoulutsang Y."/>
            <person name="Thoulutsang D."/>
            <person name="Topham K."/>
            <person name="Topping I."/>
            <person name="Tsamla T."/>
            <person name="Vassiliev H."/>
            <person name="Vo A."/>
            <person name="Wangchuk T."/>
            <person name="Wangdi T."/>
            <person name="Weiand M."/>
            <person name="Wilkinson J."/>
            <person name="Wilson A."/>
            <person name="Yadav S."/>
            <person name="Young G."/>
            <person name="Yu Q."/>
            <person name="Zembek L."/>
            <person name="Zhong D."/>
            <person name="Zimmer A."/>
            <person name="Zwirko Z."/>
            <person name="Jaffe D.B."/>
            <person name="Alvarez P."/>
            <person name="Brockman W."/>
            <person name="Butler J."/>
            <person name="Chin C."/>
            <person name="Gnerre S."/>
            <person name="Grabherr M."/>
            <person name="Kleber M."/>
            <person name="Mauceli E."/>
            <person name="MacCallum I."/>
        </authorList>
    </citation>
    <scope>NUCLEOTIDE SEQUENCE [LARGE SCALE GENOMIC DNA]</scope>
    <source>
        <strain evidence="3">Tucson 14030-0811.24</strain>
    </source>
</reference>
<dbReference type="STRING" id="7260.B4NIP2"/>
<feature type="compositionally biased region" description="Low complexity" evidence="1">
    <location>
        <begin position="29"/>
        <end position="56"/>
    </location>
</feature>